<protein>
    <submittedName>
        <fullName evidence="2">Uncharacterized protein</fullName>
    </submittedName>
</protein>
<keyword evidence="1" id="KW-0732">Signal</keyword>
<keyword evidence="3" id="KW-1185">Reference proteome</keyword>
<feature type="chain" id="PRO_5037977648" evidence="1">
    <location>
        <begin position="20"/>
        <end position="1124"/>
    </location>
</feature>
<dbReference type="EMBL" id="BMJW01000001">
    <property type="protein sequence ID" value="GGG91436.1"/>
    <property type="molecule type" value="Genomic_DNA"/>
</dbReference>
<dbReference type="RefSeq" id="WP_188597699.1">
    <property type="nucleotide sequence ID" value="NZ_BMJW01000001.1"/>
</dbReference>
<accession>A0A917HUN4</accession>
<feature type="signal peptide" evidence="1">
    <location>
        <begin position="1"/>
        <end position="19"/>
    </location>
</feature>
<dbReference type="Proteomes" id="UP000633278">
    <property type="component" value="Unassembled WGS sequence"/>
</dbReference>
<name>A0A917HUN4_9FLAO</name>
<evidence type="ECO:0000256" key="1">
    <source>
        <dbReference type="SAM" id="SignalP"/>
    </source>
</evidence>
<evidence type="ECO:0000313" key="2">
    <source>
        <dbReference type="EMBL" id="GGG91436.1"/>
    </source>
</evidence>
<dbReference type="AlphaFoldDB" id="A0A917HUN4"/>
<organism evidence="2 3">
    <name type="scientific">Polaribacter pacificus</name>
    <dbReference type="NCBI Taxonomy" id="1775173"/>
    <lineage>
        <taxon>Bacteria</taxon>
        <taxon>Pseudomonadati</taxon>
        <taxon>Bacteroidota</taxon>
        <taxon>Flavobacteriia</taxon>
        <taxon>Flavobacteriales</taxon>
        <taxon>Flavobacteriaceae</taxon>
    </lineage>
</organism>
<reference evidence="2" key="2">
    <citation type="submission" date="2020-09" db="EMBL/GenBank/DDBJ databases">
        <authorList>
            <person name="Sun Q."/>
            <person name="Zhou Y."/>
        </authorList>
    </citation>
    <scope>NUCLEOTIDE SEQUENCE</scope>
    <source>
        <strain evidence="2">CGMCC 1.15763</strain>
    </source>
</reference>
<gene>
    <name evidence="2" type="ORF">GCM10011416_05080</name>
</gene>
<proteinExistence type="predicted"/>
<comment type="caution">
    <text evidence="2">The sequence shown here is derived from an EMBL/GenBank/DDBJ whole genome shotgun (WGS) entry which is preliminary data.</text>
</comment>
<reference evidence="2" key="1">
    <citation type="journal article" date="2014" name="Int. J. Syst. Evol. Microbiol.">
        <title>Complete genome sequence of Corynebacterium casei LMG S-19264T (=DSM 44701T), isolated from a smear-ripened cheese.</title>
        <authorList>
            <consortium name="US DOE Joint Genome Institute (JGI-PGF)"/>
            <person name="Walter F."/>
            <person name="Albersmeier A."/>
            <person name="Kalinowski J."/>
            <person name="Ruckert C."/>
        </authorList>
    </citation>
    <scope>NUCLEOTIDE SEQUENCE</scope>
    <source>
        <strain evidence="2">CGMCC 1.15763</strain>
    </source>
</reference>
<sequence length="1124" mass="129725">MIKKVLLGFCLFLGFIAQAQINSKEFRSKKIQLKKDTIYLEKEAINPLRFKILDSSGVQIPKSAYQIDFSKALLIISAKKYPIIQLRYFIFPEFITKTYQSYNDSVVVPNTNNTQKLYSLTSNKNKTNQPIFDGLTTNGSINRGLTIGNNQNSVVNSSLDLNIEGYLSKEVKIRANIFDTNIPLQDNGYSQNITDFDRIFIELTHKNWRVKAGDLDLKNTDSYFLKFSKKVSGLELEAKNENLNVLASGAIVRGRFSVFNFNGREGNQGPYKITGPNSESFLIIVGGSDALFMNGQLLTRGEDKDYTIDYNTAEIRFNTSFPINSDMRFRLEFQYSERNYTRFVSYNKAKYSTENWYIQSFFYNEIDAKNQPLQQDLSDAQKLILSEAGNNPDKMISESAYREAYSDSKILYKKTLNSTSEIFEYSEDPTDELYYVSFSLVGNLQGAYRLSKTTALGNIYEYVGLNAGDYSPVIRLIAPSKSQIFAINTAYHPSKKTQVFAEWAMSNNDLNLFSSIDNQQNKGVASKIDWTQLLVDSNWRIASEVSYEFVQQNFKMEQRFETVEFQRDWNLSNPIGDKQQIGIGLQFKKAKNITVDYGFQQLSYGQDYKGYKQLLKANSLINKTALALDASYLNSTSSLEKNSFIRTKAKLEQSFTKKWIGAFADFESNQKRDLQNNQLQKLSHRYSAFDTYIGAGDSTKVYVKFGVNYRVNDSVRNAEFAKINTRSTFYLESKLIENSKTNLAVFANYMNSKNSFVANEKSLNAKVVYNQKLFGNFINSATVYETSSGNVPRQEYIYVQTEPGLGYYTWIDYNNNGIKEFNEFEIAIFQDQANYLRIALPNINYVNTQRAKWSQSIQLNPSAWSTKKGLRKIISHFYNQSAFLIDNEQERSGSLFNLNPFHLDETKLIGLNLSLRNQFYFNKNNQHYSFIYTYQDSKIKQFYSIGNQESKNTLHQLDFEHMLTKFWLLELKTSFLKEEVNTENFSNRNYLLNNKEFGPKFTFLYNKNHRFSLSYLYKDKKNTVQDFEKMEQQNIGASYLYSSKKNNQLSVDLNLYSNNFSGNANSPVAYQMLEGLQVGKNYTWSLLYQQKLNSFLNLNINYLGRKSERSSVIHTGSIQLRADF</sequence>
<evidence type="ECO:0000313" key="3">
    <source>
        <dbReference type="Proteomes" id="UP000633278"/>
    </source>
</evidence>